<dbReference type="Proteomes" id="UP001157974">
    <property type="component" value="Unassembled WGS sequence"/>
</dbReference>
<organism evidence="2 3">
    <name type="scientific">Rhodosorus marinus</name>
    <dbReference type="NCBI Taxonomy" id="101924"/>
    <lineage>
        <taxon>Eukaryota</taxon>
        <taxon>Rhodophyta</taxon>
        <taxon>Stylonematophyceae</taxon>
        <taxon>Stylonematales</taxon>
        <taxon>Stylonemataceae</taxon>
        <taxon>Rhodosorus</taxon>
    </lineage>
</organism>
<comment type="caution">
    <text evidence="2">The sequence shown here is derived from an EMBL/GenBank/DDBJ whole genome shotgun (WGS) entry which is preliminary data.</text>
</comment>
<dbReference type="Pfam" id="PF07896">
    <property type="entry name" value="DUF1674"/>
    <property type="match status" value="1"/>
</dbReference>
<sequence length="194" mass="22182">MSFVKGLRVFRDLGVQRQMLGGVRLLQQGVFPSELVRGRRTEIATELIEEEADVGVKSAELVPAQKPADVLVEEDDSERGRRLLELRERRLATEPDYEKPLQSLAEILQERASKLPNRVDLIDEEEWFMQAFPHMNRAKVRYALHMMEKITQYPLDPKKTRNPDAAAGVEIHGCGYEPTRFGDWSSLGGRCTDF</sequence>
<gene>
    <name evidence="2" type="ORF">NDN08_003501</name>
</gene>
<accession>A0AAV8UZJ9</accession>
<dbReference type="AlphaFoldDB" id="A0AAV8UZJ9"/>
<name>A0AAV8UZJ9_9RHOD</name>
<protein>
    <recommendedName>
        <fullName evidence="4">Succinate dehydrogenase assembly factor 4, mitochondrial</fullName>
    </recommendedName>
</protein>
<keyword evidence="3" id="KW-1185">Reference proteome</keyword>
<comment type="similarity">
    <text evidence="1">Belongs to the SDHAF4 family.</text>
</comment>
<proteinExistence type="inferred from homology"/>
<evidence type="ECO:0000313" key="2">
    <source>
        <dbReference type="EMBL" id="KAJ8907018.1"/>
    </source>
</evidence>
<evidence type="ECO:0000256" key="1">
    <source>
        <dbReference type="ARBA" id="ARBA00005701"/>
    </source>
</evidence>
<evidence type="ECO:0000313" key="3">
    <source>
        <dbReference type="Proteomes" id="UP001157974"/>
    </source>
</evidence>
<dbReference type="InterPro" id="IPR012875">
    <property type="entry name" value="SDHF4"/>
</dbReference>
<reference evidence="2 3" key="1">
    <citation type="journal article" date="2023" name="Nat. Commun.">
        <title>Origin of minicircular mitochondrial genomes in red algae.</title>
        <authorList>
            <person name="Lee Y."/>
            <person name="Cho C.H."/>
            <person name="Lee Y.M."/>
            <person name="Park S.I."/>
            <person name="Yang J.H."/>
            <person name="West J.A."/>
            <person name="Bhattacharya D."/>
            <person name="Yoon H.S."/>
        </authorList>
    </citation>
    <scope>NUCLEOTIDE SEQUENCE [LARGE SCALE GENOMIC DNA]</scope>
    <source>
        <strain evidence="2 3">CCMP1338</strain>
        <tissue evidence="2">Whole cell</tissue>
    </source>
</reference>
<evidence type="ECO:0008006" key="4">
    <source>
        <dbReference type="Google" id="ProtNLM"/>
    </source>
</evidence>
<dbReference type="EMBL" id="JAMWBK010000003">
    <property type="protein sequence ID" value="KAJ8907018.1"/>
    <property type="molecule type" value="Genomic_DNA"/>
</dbReference>